<dbReference type="Pfam" id="PF07943">
    <property type="entry name" value="PBP5_C"/>
    <property type="match status" value="1"/>
</dbReference>
<dbReference type="SMART" id="SM00936">
    <property type="entry name" value="PBP5_C"/>
    <property type="match status" value="1"/>
</dbReference>
<dbReference type="InterPro" id="IPR012338">
    <property type="entry name" value="Beta-lactam/transpept-like"/>
</dbReference>
<comment type="similarity">
    <text evidence="3 15">Belongs to the peptidase S11 family.</text>
</comment>
<dbReference type="Gene3D" id="2.60.410.10">
    <property type="entry name" value="D-Ala-D-Ala carboxypeptidase, C-terminal domain"/>
    <property type="match status" value="1"/>
</dbReference>
<feature type="transmembrane region" description="Helical" evidence="16">
    <location>
        <begin position="379"/>
        <end position="401"/>
    </location>
</feature>
<keyword evidence="10" id="KW-0573">Peptidoglycan synthesis</keyword>
<keyword evidence="6" id="KW-0645">Protease</keyword>
<name>A0A415E7Y4_9FIRM</name>
<dbReference type="GO" id="GO:0009002">
    <property type="term" value="F:serine-type D-Ala-D-Ala carboxypeptidase activity"/>
    <property type="evidence" value="ECO:0007669"/>
    <property type="project" value="UniProtKB-EC"/>
</dbReference>
<dbReference type="AlphaFoldDB" id="A0A415E7Y4"/>
<gene>
    <name evidence="19" type="ORF">DW099_04715</name>
</gene>
<feature type="domain" description="Peptidase S11 D-Ala-D-Ala carboxypeptidase A C-terminal" evidence="18">
    <location>
        <begin position="271"/>
        <end position="367"/>
    </location>
</feature>
<comment type="catalytic activity">
    <reaction evidence="12">
        <text>Preferential cleavage: (Ac)2-L-Lys-D-Ala-|-D-Ala. Also transpeptidation of peptidyl-alanyl moieties that are N-acyl substituents of D-alanine.</text>
        <dbReference type="EC" id="3.4.16.4"/>
    </reaction>
</comment>
<keyword evidence="11" id="KW-0961">Cell wall biogenesis/degradation</keyword>
<feature type="chain" id="PRO_5039641078" description="serine-type D-Ala-D-Ala carboxypeptidase" evidence="17">
    <location>
        <begin position="26"/>
        <end position="438"/>
    </location>
</feature>
<comment type="pathway">
    <text evidence="2">Cell wall biogenesis; peptidoglycan biosynthesis.</text>
</comment>
<comment type="caution">
    <text evidence="19">The sequence shown here is derived from an EMBL/GenBank/DDBJ whole genome shotgun (WGS) entry which is preliminary data.</text>
</comment>
<reference evidence="19 20" key="1">
    <citation type="submission" date="2018-08" db="EMBL/GenBank/DDBJ databases">
        <title>A genome reference for cultivated species of the human gut microbiota.</title>
        <authorList>
            <person name="Zou Y."/>
            <person name="Xue W."/>
            <person name="Luo G."/>
        </authorList>
    </citation>
    <scope>NUCLEOTIDE SEQUENCE [LARGE SCALE GENOMIC DNA]</scope>
    <source>
        <strain evidence="19 20">AM07-24</strain>
    </source>
</reference>
<evidence type="ECO:0000256" key="3">
    <source>
        <dbReference type="ARBA" id="ARBA00007164"/>
    </source>
</evidence>
<evidence type="ECO:0000256" key="8">
    <source>
        <dbReference type="ARBA" id="ARBA00022801"/>
    </source>
</evidence>
<evidence type="ECO:0000256" key="17">
    <source>
        <dbReference type="SAM" id="SignalP"/>
    </source>
</evidence>
<feature type="active site" description="Acyl-ester intermediate" evidence="13">
    <location>
        <position position="64"/>
    </location>
</feature>
<dbReference type="EMBL" id="QRMS01000001">
    <property type="protein sequence ID" value="RHJ89871.1"/>
    <property type="molecule type" value="Genomic_DNA"/>
</dbReference>
<dbReference type="SUPFAM" id="SSF56601">
    <property type="entry name" value="beta-lactamase/transpeptidase-like"/>
    <property type="match status" value="1"/>
</dbReference>
<dbReference type="InterPro" id="IPR037167">
    <property type="entry name" value="Peptidase_S11_C_sf"/>
</dbReference>
<dbReference type="PANTHER" id="PTHR21581">
    <property type="entry name" value="D-ALANYL-D-ALANINE CARBOXYPEPTIDASE"/>
    <property type="match status" value="1"/>
</dbReference>
<dbReference type="Proteomes" id="UP000284841">
    <property type="component" value="Unassembled WGS sequence"/>
</dbReference>
<keyword evidence="16" id="KW-1133">Transmembrane helix</keyword>
<feature type="binding site" evidence="14">
    <location>
        <position position="227"/>
    </location>
    <ligand>
        <name>substrate</name>
    </ligand>
</feature>
<evidence type="ECO:0000256" key="2">
    <source>
        <dbReference type="ARBA" id="ARBA00004752"/>
    </source>
</evidence>
<dbReference type="OrthoDB" id="9791132at2"/>
<accession>A0A415E7Y4</accession>
<keyword evidence="16" id="KW-0812">Transmembrane</keyword>
<dbReference type="GO" id="GO:0008360">
    <property type="term" value="P:regulation of cell shape"/>
    <property type="evidence" value="ECO:0007669"/>
    <property type="project" value="UniProtKB-KW"/>
</dbReference>
<dbReference type="SUPFAM" id="SSF69189">
    <property type="entry name" value="Penicillin-binding protein associated domain"/>
    <property type="match status" value="1"/>
</dbReference>
<evidence type="ECO:0000259" key="18">
    <source>
        <dbReference type="SMART" id="SM00936"/>
    </source>
</evidence>
<organism evidence="19 20">
    <name type="scientific">Emergencia timonensis</name>
    <dbReference type="NCBI Taxonomy" id="1776384"/>
    <lineage>
        <taxon>Bacteria</taxon>
        <taxon>Bacillati</taxon>
        <taxon>Bacillota</taxon>
        <taxon>Clostridia</taxon>
        <taxon>Peptostreptococcales</taxon>
        <taxon>Anaerovoracaceae</taxon>
        <taxon>Emergencia</taxon>
    </lineage>
</organism>
<dbReference type="InterPro" id="IPR015956">
    <property type="entry name" value="Peniciliin-bd_prot_C_sf"/>
</dbReference>
<evidence type="ECO:0000256" key="13">
    <source>
        <dbReference type="PIRSR" id="PIRSR618044-1"/>
    </source>
</evidence>
<keyword evidence="20" id="KW-1185">Reference proteome</keyword>
<feature type="signal peptide" evidence="17">
    <location>
        <begin position="1"/>
        <end position="25"/>
    </location>
</feature>
<evidence type="ECO:0000256" key="11">
    <source>
        <dbReference type="ARBA" id="ARBA00023316"/>
    </source>
</evidence>
<evidence type="ECO:0000256" key="1">
    <source>
        <dbReference type="ARBA" id="ARBA00003217"/>
    </source>
</evidence>
<keyword evidence="8" id="KW-0378">Hydrolase</keyword>
<feature type="active site" description="Proton acceptor" evidence="13">
    <location>
        <position position="67"/>
    </location>
</feature>
<sequence length="438" mass="48369">MSRIMKRTISLMLAVLVVLSSGSAAFGAKVAKPNITAAGAMVYCQNTGEIVYSKNSQKKLEPFSVTKLMTVLLAVQNLPLDKEVTVSAKAASQKEASINLKEGEILTVEDLIYAALLPSGNDAAYALGEAVSGDMETFIALMNKTAKNIGCKKTHFTNPSGMQAKRHYTTASDMMEIVKVALSNDIIRKAAGSTKYTIEKTNKSKKRVLHSHIKFLSDKESGVYAGKTGYWDTYNCSIALGYKKDGLSLFVVILGDTGAERTKDVKKLIQYATAKVEGQKVIGSGKESGRVRIKHGAKTSVTAYTAETGYAYLPKEASAKLISTKTVMRDDVEAPVKAGTVVGTYQIYVADELVNEVNLVITEDIDQGWFPSYLGISNFATIIICIVFILLLTLFLTISITKARNRRRKRMMKKQRIMEIAMEEMRREQERKERDWRF</sequence>
<evidence type="ECO:0000256" key="7">
    <source>
        <dbReference type="ARBA" id="ARBA00022729"/>
    </source>
</evidence>
<evidence type="ECO:0000256" key="10">
    <source>
        <dbReference type="ARBA" id="ARBA00022984"/>
    </source>
</evidence>
<dbReference type="PRINTS" id="PR00725">
    <property type="entry name" value="DADACBPTASE1"/>
</dbReference>
<evidence type="ECO:0000256" key="4">
    <source>
        <dbReference type="ARBA" id="ARBA00012448"/>
    </source>
</evidence>
<dbReference type="PANTHER" id="PTHR21581:SF26">
    <property type="entry name" value="D-ALANYL-D-ALANINE ENDOPEPTIDASE"/>
    <property type="match status" value="1"/>
</dbReference>
<dbReference type="InterPro" id="IPR018044">
    <property type="entry name" value="Peptidase_S11"/>
</dbReference>
<dbReference type="EC" id="3.4.16.4" evidence="4"/>
<keyword evidence="5 19" id="KW-0121">Carboxypeptidase</keyword>
<dbReference type="GO" id="GO:0006508">
    <property type="term" value="P:proteolysis"/>
    <property type="evidence" value="ECO:0007669"/>
    <property type="project" value="UniProtKB-KW"/>
</dbReference>
<evidence type="ECO:0000256" key="16">
    <source>
        <dbReference type="SAM" id="Phobius"/>
    </source>
</evidence>
<comment type="function">
    <text evidence="1">Removes C-terminal D-alanyl residues from sugar-peptide cell wall precursors.</text>
</comment>
<keyword evidence="7 17" id="KW-0732">Signal</keyword>
<dbReference type="InterPro" id="IPR001967">
    <property type="entry name" value="Peptidase_S11_N"/>
</dbReference>
<dbReference type="InterPro" id="IPR012907">
    <property type="entry name" value="Peptidase_S11_C"/>
</dbReference>
<evidence type="ECO:0000313" key="20">
    <source>
        <dbReference type="Proteomes" id="UP000284841"/>
    </source>
</evidence>
<evidence type="ECO:0000256" key="15">
    <source>
        <dbReference type="RuleBase" id="RU004016"/>
    </source>
</evidence>
<evidence type="ECO:0000256" key="5">
    <source>
        <dbReference type="ARBA" id="ARBA00022645"/>
    </source>
</evidence>
<feature type="active site" evidence="13">
    <location>
        <position position="119"/>
    </location>
</feature>
<evidence type="ECO:0000256" key="6">
    <source>
        <dbReference type="ARBA" id="ARBA00022670"/>
    </source>
</evidence>
<dbReference type="GO" id="GO:0071555">
    <property type="term" value="P:cell wall organization"/>
    <property type="evidence" value="ECO:0007669"/>
    <property type="project" value="UniProtKB-KW"/>
</dbReference>
<proteinExistence type="inferred from homology"/>
<evidence type="ECO:0000256" key="9">
    <source>
        <dbReference type="ARBA" id="ARBA00022960"/>
    </source>
</evidence>
<dbReference type="Gene3D" id="3.40.710.10">
    <property type="entry name" value="DD-peptidase/beta-lactamase superfamily"/>
    <property type="match status" value="1"/>
</dbReference>
<keyword evidence="16" id="KW-0472">Membrane</keyword>
<dbReference type="GO" id="GO:0009252">
    <property type="term" value="P:peptidoglycan biosynthetic process"/>
    <property type="evidence" value="ECO:0007669"/>
    <property type="project" value="UniProtKB-UniPathway"/>
</dbReference>
<evidence type="ECO:0000256" key="12">
    <source>
        <dbReference type="ARBA" id="ARBA00034000"/>
    </source>
</evidence>
<dbReference type="Pfam" id="PF00768">
    <property type="entry name" value="Peptidase_S11"/>
    <property type="match status" value="1"/>
</dbReference>
<evidence type="ECO:0000313" key="19">
    <source>
        <dbReference type="EMBL" id="RHJ89871.1"/>
    </source>
</evidence>
<keyword evidence="9" id="KW-0133">Cell shape</keyword>
<evidence type="ECO:0000256" key="14">
    <source>
        <dbReference type="PIRSR" id="PIRSR618044-2"/>
    </source>
</evidence>
<dbReference type="STRING" id="1776384.GCA_900086585_03230"/>
<protein>
    <recommendedName>
        <fullName evidence="4">serine-type D-Ala-D-Ala carboxypeptidase</fullName>
        <ecNumber evidence="4">3.4.16.4</ecNumber>
    </recommendedName>
</protein>
<dbReference type="UniPathway" id="UPA00219"/>